<gene>
    <name evidence="3" type="ORF">ZIOFF_004028</name>
</gene>
<organism evidence="3 4">
    <name type="scientific">Zingiber officinale</name>
    <name type="common">Ginger</name>
    <name type="synonym">Amomum zingiber</name>
    <dbReference type="NCBI Taxonomy" id="94328"/>
    <lineage>
        <taxon>Eukaryota</taxon>
        <taxon>Viridiplantae</taxon>
        <taxon>Streptophyta</taxon>
        <taxon>Embryophyta</taxon>
        <taxon>Tracheophyta</taxon>
        <taxon>Spermatophyta</taxon>
        <taxon>Magnoliopsida</taxon>
        <taxon>Liliopsida</taxon>
        <taxon>Zingiberales</taxon>
        <taxon>Zingiberaceae</taxon>
        <taxon>Zingiber</taxon>
    </lineage>
</organism>
<sequence>MIFADADPFVSQGRRSSERMWHEVSCFRSTVTPLAMMSHRRSLKCVIPTKRVPACCVKGTPDLPEPFNRRWSNPRRRKGEFHHSLKPVRRWIQGEGYNHFDCHSKDYFMLISYNILGDNNASKHGELYHNIPLDIMNWNSRKRFIFHEIDSLNGDLLCLQEVDNYEDISAYLKRKGYIGHYKRRTGWAKDGCALFWKAERFKLLEADNIEFRSFGLRDNVAQLLVFELFENPKWRIEFAFPCFKPCHMQLSKGNPRRLVVGNIHVLFNPKRGDIKLGQIYRFLLKATQLSEKWGGIPVVLAGDFNSTPKSAIYDFLLTSKLKVDMRNRRKFLEQNNFQLASCDLSVLNYYWTGKELANGSPHSLITHDLNLQSSYATIKSTAMTRDYLGEPLATSYHSKFLGTVDYIWYSTGLTCTRVLDTLPLDTLRMLGGLPCQDIGSDHVSLVAELVFTESKEIEIQSTDESSNDEGTVISKVNLK</sequence>
<evidence type="ECO:0000313" key="4">
    <source>
        <dbReference type="Proteomes" id="UP000734854"/>
    </source>
</evidence>
<dbReference type="Proteomes" id="UP000734854">
    <property type="component" value="Unassembled WGS sequence"/>
</dbReference>
<dbReference type="InterPro" id="IPR050410">
    <property type="entry name" value="CCR4/nocturin_mRNA_transcr"/>
</dbReference>
<reference evidence="3 4" key="1">
    <citation type="submission" date="2020-08" db="EMBL/GenBank/DDBJ databases">
        <title>Plant Genome Project.</title>
        <authorList>
            <person name="Zhang R.-G."/>
        </authorList>
    </citation>
    <scope>NUCLEOTIDE SEQUENCE [LARGE SCALE GENOMIC DNA]</scope>
    <source>
        <tissue evidence="3">Rhizome</tissue>
    </source>
</reference>
<dbReference type="InterPro" id="IPR036691">
    <property type="entry name" value="Endo/exonu/phosph_ase_sf"/>
</dbReference>
<feature type="domain" description="Endonuclease/exonuclease/phosphatase" evidence="2">
    <location>
        <begin position="111"/>
        <end position="442"/>
    </location>
</feature>
<evidence type="ECO:0000259" key="2">
    <source>
        <dbReference type="Pfam" id="PF03372"/>
    </source>
</evidence>
<dbReference type="GO" id="GO:0000175">
    <property type="term" value="F:3'-5'-RNA exonuclease activity"/>
    <property type="evidence" value="ECO:0007669"/>
    <property type="project" value="TreeGrafter"/>
</dbReference>
<feature type="region of interest" description="Disordered" evidence="1">
    <location>
        <begin position="460"/>
        <end position="479"/>
    </location>
</feature>
<accession>A0A8J5M066</accession>
<dbReference type="SUPFAM" id="SSF56219">
    <property type="entry name" value="DNase I-like"/>
    <property type="match status" value="1"/>
</dbReference>
<comment type="caution">
    <text evidence="3">The sequence shown here is derived from an EMBL/GenBank/DDBJ whole genome shotgun (WGS) entry which is preliminary data.</text>
</comment>
<protein>
    <recommendedName>
        <fullName evidence="2">Endonuclease/exonuclease/phosphatase domain-containing protein</fullName>
    </recommendedName>
</protein>
<proteinExistence type="predicted"/>
<keyword evidence="4" id="KW-1185">Reference proteome</keyword>
<evidence type="ECO:0000313" key="3">
    <source>
        <dbReference type="EMBL" id="KAG6538876.1"/>
    </source>
</evidence>
<name>A0A8J5M066_ZINOF</name>
<dbReference type="PANTHER" id="PTHR12121">
    <property type="entry name" value="CARBON CATABOLITE REPRESSOR PROTEIN 4"/>
    <property type="match status" value="1"/>
</dbReference>
<dbReference type="Gene3D" id="3.60.10.10">
    <property type="entry name" value="Endonuclease/exonuclease/phosphatase"/>
    <property type="match status" value="1"/>
</dbReference>
<evidence type="ECO:0000256" key="1">
    <source>
        <dbReference type="SAM" id="MobiDB-lite"/>
    </source>
</evidence>
<dbReference type="EMBL" id="JACMSC010000001">
    <property type="protein sequence ID" value="KAG6538876.1"/>
    <property type="molecule type" value="Genomic_DNA"/>
</dbReference>
<dbReference type="Pfam" id="PF03372">
    <property type="entry name" value="Exo_endo_phos"/>
    <property type="match status" value="1"/>
</dbReference>
<dbReference type="InterPro" id="IPR005135">
    <property type="entry name" value="Endo/exonuclease/phosphatase"/>
</dbReference>
<dbReference type="PANTHER" id="PTHR12121:SF82">
    <property type="entry name" value="CARBON CATABOLITE REPRESSOR PROTEIN 4 HOMOLOG 3"/>
    <property type="match status" value="1"/>
</dbReference>
<dbReference type="AlphaFoldDB" id="A0A8J5M066"/>